<keyword evidence="8" id="KW-1185">Reference proteome</keyword>
<feature type="region of interest" description="Disordered" evidence="5">
    <location>
        <begin position="305"/>
        <end position="324"/>
    </location>
</feature>
<dbReference type="PROSITE" id="PS50931">
    <property type="entry name" value="HTH_LYSR"/>
    <property type="match status" value="1"/>
</dbReference>
<evidence type="ECO:0000313" key="8">
    <source>
        <dbReference type="Proteomes" id="UP000292085"/>
    </source>
</evidence>
<feature type="domain" description="HTH lysR-type" evidence="6">
    <location>
        <begin position="6"/>
        <end position="63"/>
    </location>
</feature>
<dbReference type="CDD" id="cd08459">
    <property type="entry name" value="PBP2_DntR_NahR_LinR_like"/>
    <property type="match status" value="1"/>
</dbReference>
<dbReference type="InterPro" id="IPR036390">
    <property type="entry name" value="WH_DNA-bd_sf"/>
</dbReference>
<dbReference type="PANTHER" id="PTHR30118">
    <property type="entry name" value="HTH-TYPE TRANSCRIPTIONAL REGULATOR LEUO-RELATED"/>
    <property type="match status" value="1"/>
</dbReference>
<dbReference type="InterPro" id="IPR050389">
    <property type="entry name" value="LysR-type_TF"/>
</dbReference>
<proteinExistence type="inferred from homology"/>
<keyword evidence="3" id="KW-0238">DNA-binding</keyword>
<dbReference type="InterPro" id="IPR036388">
    <property type="entry name" value="WH-like_DNA-bd_sf"/>
</dbReference>
<sequence>MDYRELDLNLLVILNALFEEGGVNACARKLGISQPNVSFALAKLRTAFKDDLLIREGNRMKPTSAGERLRDPIRRILATVDAELLHAPVFDPAESARRFTISTSDIGELTFLPMLLAALAVRAPGTTVRCYSMRPEELERSMAEGTVDVALGYFPDLDGAALYRQKLFEHPFVCIVRSDHPDVAGELTLDQFLSLGHIVVAQEGRSQELVERTMRQQGLSREIKLQSPHFMSAPLLIARSDLITTVPRAVGTTYAGIAGLRLLQPPIAFPPIDLQQFWHRRVHSDPAVRWFRALVAELFLGKDPTMPVEKPGKPATAARRSRKP</sequence>
<protein>
    <submittedName>
        <fullName evidence="7">LysR family transcriptional regulator</fullName>
    </submittedName>
</protein>
<evidence type="ECO:0000256" key="1">
    <source>
        <dbReference type="ARBA" id="ARBA00009437"/>
    </source>
</evidence>
<evidence type="ECO:0000256" key="2">
    <source>
        <dbReference type="ARBA" id="ARBA00023015"/>
    </source>
</evidence>
<comment type="similarity">
    <text evidence="1">Belongs to the LysR transcriptional regulatory family.</text>
</comment>
<dbReference type="Pfam" id="PF00126">
    <property type="entry name" value="HTH_1"/>
    <property type="match status" value="1"/>
</dbReference>
<reference evidence="7 8" key="1">
    <citation type="submission" date="2019-02" db="EMBL/GenBank/DDBJ databases">
        <authorList>
            <person name="Li Y."/>
        </authorList>
    </citation>
    <scope>NUCLEOTIDE SEQUENCE [LARGE SCALE GENOMIC DNA]</scope>
    <source>
        <strain evidence="7 8">3-7</strain>
    </source>
</reference>
<dbReference type="Pfam" id="PF03466">
    <property type="entry name" value="LysR_substrate"/>
    <property type="match status" value="1"/>
</dbReference>
<dbReference type="SUPFAM" id="SSF46785">
    <property type="entry name" value="Winged helix' DNA-binding domain"/>
    <property type="match status" value="1"/>
</dbReference>
<keyword evidence="2" id="KW-0805">Transcription regulation</keyword>
<evidence type="ECO:0000313" key="7">
    <source>
        <dbReference type="EMBL" id="RZF63651.1"/>
    </source>
</evidence>
<dbReference type="OrthoDB" id="8339333at2"/>
<dbReference type="InterPro" id="IPR000847">
    <property type="entry name" value="LysR_HTH_N"/>
</dbReference>
<dbReference type="GO" id="GO:0003700">
    <property type="term" value="F:DNA-binding transcription factor activity"/>
    <property type="evidence" value="ECO:0007669"/>
    <property type="project" value="InterPro"/>
</dbReference>
<dbReference type="EMBL" id="SGIS01000023">
    <property type="protein sequence ID" value="RZF63651.1"/>
    <property type="molecule type" value="Genomic_DNA"/>
</dbReference>
<dbReference type="SUPFAM" id="SSF53850">
    <property type="entry name" value="Periplasmic binding protein-like II"/>
    <property type="match status" value="1"/>
</dbReference>
<keyword evidence="4" id="KW-0804">Transcription</keyword>
<dbReference type="Gene3D" id="3.40.190.10">
    <property type="entry name" value="Periplasmic binding protein-like II"/>
    <property type="match status" value="2"/>
</dbReference>
<dbReference type="Gene3D" id="1.10.10.10">
    <property type="entry name" value="Winged helix-like DNA-binding domain superfamily/Winged helix DNA-binding domain"/>
    <property type="match status" value="1"/>
</dbReference>
<dbReference type="PANTHER" id="PTHR30118:SF15">
    <property type="entry name" value="TRANSCRIPTIONAL REGULATORY PROTEIN"/>
    <property type="match status" value="1"/>
</dbReference>
<evidence type="ECO:0000256" key="4">
    <source>
        <dbReference type="ARBA" id="ARBA00023163"/>
    </source>
</evidence>
<gene>
    <name evidence="7" type="ORF">EWE75_15080</name>
</gene>
<evidence type="ECO:0000256" key="3">
    <source>
        <dbReference type="ARBA" id="ARBA00023125"/>
    </source>
</evidence>
<dbReference type="Proteomes" id="UP000292085">
    <property type="component" value="Unassembled WGS sequence"/>
</dbReference>
<dbReference type="InterPro" id="IPR005119">
    <property type="entry name" value="LysR_subst-bd"/>
</dbReference>
<dbReference type="GO" id="GO:0003677">
    <property type="term" value="F:DNA binding"/>
    <property type="evidence" value="ECO:0007669"/>
    <property type="project" value="UniProtKB-KW"/>
</dbReference>
<organism evidence="7 8">
    <name type="scientific">Sphingomonas populi</name>
    <dbReference type="NCBI Taxonomy" id="2484750"/>
    <lineage>
        <taxon>Bacteria</taxon>
        <taxon>Pseudomonadati</taxon>
        <taxon>Pseudomonadota</taxon>
        <taxon>Alphaproteobacteria</taxon>
        <taxon>Sphingomonadales</taxon>
        <taxon>Sphingomonadaceae</taxon>
        <taxon>Sphingomonas</taxon>
    </lineage>
</organism>
<evidence type="ECO:0000259" key="6">
    <source>
        <dbReference type="PROSITE" id="PS50931"/>
    </source>
</evidence>
<comment type="caution">
    <text evidence="7">The sequence shown here is derived from an EMBL/GenBank/DDBJ whole genome shotgun (WGS) entry which is preliminary data.</text>
</comment>
<dbReference type="AlphaFoldDB" id="A0A4Q6XUK6"/>
<name>A0A4Q6XUK6_9SPHN</name>
<dbReference type="RefSeq" id="WP_130158940.1">
    <property type="nucleotide sequence ID" value="NZ_SGIS01000023.1"/>
</dbReference>
<evidence type="ECO:0000256" key="5">
    <source>
        <dbReference type="SAM" id="MobiDB-lite"/>
    </source>
</evidence>
<accession>A0A4Q6XUK6</accession>